<feature type="domain" description="AAA+ ATPase" evidence="3">
    <location>
        <begin position="415"/>
        <end position="553"/>
    </location>
</feature>
<reference evidence="4" key="1">
    <citation type="submission" date="2020-07" db="EMBL/GenBank/DDBJ databases">
        <authorList>
            <person name="Tarantini F.S."/>
            <person name="Hong K.W."/>
            <person name="Chan K.G."/>
        </authorList>
    </citation>
    <scope>NUCLEOTIDE SEQUENCE</scope>
    <source>
        <strain evidence="4">32-07</strain>
    </source>
</reference>
<dbReference type="GO" id="GO:0005524">
    <property type="term" value="F:ATP binding"/>
    <property type="evidence" value="ECO:0007669"/>
    <property type="project" value="UniProtKB-KW"/>
</dbReference>
<evidence type="ECO:0000259" key="3">
    <source>
        <dbReference type="SMART" id="SM00382"/>
    </source>
</evidence>
<accession>A0ABX8QNJ2</accession>
<comment type="similarity">
    <text evidence="1">Belongs to the AAA ATPase family.</text>
</comment>
<dbReference type="SMART" id="SM00382">
    <property type="entry name" value="AAA"/>
    <property type="match status" value="1"/>
</dbReference>
<dbReference type="InterPro" id="IPR050168">
    <property type="entry name" value="AAA_ATPase_domain"/>
</dbReference>
<name>A0ABX8QNJ2_9ACTN</name>
<dbReference type="Gene3D" id="3.40.50.300">
    <property type="entry name" value="P-loop containing nucleotide triphosphate hydrolases"/>
    <property type="match status" value="1"/>
</dbReference>
<feature type="compositionally biased region" description="Basic and acidic residues" evidence="2">
    <location>
        <begin position="628"/>
        <end position="638"/>
    </location>
</feature>
<protein>
    <submittedName>
        <fullName evidence="4">ATP-binding protein</fullName>
    </submittedName>
</protein>
<evidence type="ECO:0000256" key="2">
    <source>
        <dbReference type="SAM" id="MobiDB-lite"/>
    </source>
</evidence>
<dbReference type="InterPro" id="IPR003960">
    <property type="entry name" value="ATPase_AAA_CS"/>
</dbReference>
<organism evidence="4 5">
    <name type="scientific">Actinomadura graeca</name>
    <dbReference type="NCBI Taxonomy" id="2750812"/>
    <lineage>
        <taxon>Bacteria</taxon>
        <taxon>Bacillati</taxon>
        <taxon>Actinomycetota</taxon>
        <taxon>Actinomycetes</taxon>
        <taxon>Streptosporangiales</taxon>
        <taxon>Thermomonosporaceae</taxon>
        <taxon>Actinomadura</taxon>
    </lineage>
</organism>
<dbReference type="InterPro" id="IPR003959">
    <property type="entry name" value="ATPase_AAA_core"/>
</dbReference>
<dbReference type="EMBL" id="CP059572">
    <property type="protein sequence ID" value="QXJ20206.1"/>
    <property type="molecule type" value="Genomic_DNA"/>
</dbReference>
<dbReference type="InterPro" id="IPR027417">
    <property type="entry name" value="P-loop_NTPase"/>
</dbReference>
<dbReference type="Proteomes" id="UP001049518">
    <property type="component" value="Chromosome"/>
</dbReference>
<keyword evidence="5" id="KW-1185">Reference proteome</keyword>
<dbReference type="PROSITE" id="PS00674">
    <property type="entry name" value="AAA"/>
    <property type="match status" value="1"/>
</dbReference>
<evidence type="ECO:0000313" key="5">
    <source>
        <dbReference type="Proteomes" id="UP001049518"/>
    </source>
</evidence>
<keyword evidence="1" id="KW-0547">Nucleotide-binding</keyword>
<dbReference type="RefSeq" id="WP_231333264.1">
    <property type="nucleotide sequence ID" value="NZ_CP059572.1"/>
</dbReference>
<feature type="region of interest" description="Disordered" evidence="2">
    <location>
        <begin position="628"/>
        <end position="647"/>
    </location>
</feature>
<dbReference type="InterPro" id="IPR003593">
    <property type="entry name" value="AAA+_ATPase"/>
</dbReference>
<dbReference type="PANTHER" id="PTHR23077:SF198">
    <property type="entry name" value="ATP-DEPENDENT ZINC METALLOPROTEASE FTSH"/>
    <property type="match status" value="1"/>
</dbReference>
<evidence type="ECO:0000313" key="4">
    <source>
        <dbReference type="EMBL" id="QXJ20206.1"/>
    </source>
</evidence>
<proteinExistence type="inferred from homology"/>
<evidence type="ECO:0000256" key="1">
    <source>
        <dbReference type="RuleBase" id="RU003651"/>
    </source>
</evidence>
<dbReference type="PANTHER" id="PTHR23077">
    <property type="entry name" value="AAA-FAMILY ATPASE"/>
    <property type="match status" value="1"/>
</dbReference>
<gene>
    <name evidence="4" type="ORF">AGRA3207_000878</name>
</gene>
<sequence>MPPRRPRLRFVSTDPQAFDDLAILHNDDWTLGRLLSESPAFALEALDPDYLKVALSSLNVGATAAAEGVALHLPPGVPLAALCRAGPGGDGQADEAAAEITTDPDVPGDAAATGAGRELAEAGGHPENLGERAAVLIAHQVEIDRVGAYLRRGLSVLIQCEKLLVEHLIDEIVGQSGRTRTVIKAEAGEAAESPLGLPPAGRRASLLAALEREVNDDDEDRIVVVPHLDLLAGGSNTAISSEARELTDVLYERSTRVLLAFTDPSLVLPEVLADRFAVRLSLDVLPREVAATDGRPVPVGQALVRREEAELFARFDPVALYKNIAGMNAVRLRLGMRFAYHEHHQRPSPTFTDLLQELALFKAHTSNSFEVPNVPFDRIGGYQPVKDELRRALTIISGAAAGLADLPEPVRQDLVPRGFIFHGPPGTGKTLFAKAVATELNATVLVVSGPEVTDMYVGESERKVRELFAEARRNAPSVLVFDEFDSIAAKRTGRDDGGSRAGNAVVAQLLTELDGFRPEVPVLIIGTTNRIDIIDDALLRPSRFRAIKIDLPDEQARQAIARVHAEAFLRERPGEELLRAISRATEGFNGDEIRSIFRDARADELINGPAARPDAHRLGELIGALHRERQQREADQRRPAGRPAPDTAYIALDARARPFLAEMTVPAQPTGNQEGGHQ</sequence>
<dbReference type="Pfam" id="PF00004">
    <property type="entry name" value="AAA"/>
    <property type="match status" value="1"/>
</dbReference>
<dbReference type="SUPFAM" id="SSF52540">
    <property type="entry name" value="P-loop containing nucleoside triphosphate hydrolases"/>
    <property type="match status" value="1"/>
</dbReference>
<keyword evidence="1 4" id="KW-0067">ATP-binding</keyword>
<dbReference type="Gene3D" id="1.10.8.60">
    <property type="match status" value="1"/>
</dbReference>